<keyword evidence="2" id="KW-0732">Signal</keyword>
<evidence type="ECO:0000313" key="3">
    <source>
        <dbReference type="EMBL" id="SDE20413.1"/>
    </source>
</evidence>
<keyword evidence="1" id="KW-1133">Transmembrane helix</keyword>
<gene>
    <name evidence="3" type="ORF">SAMN04487996_10431</name>
</gene>
<evidence type="ECO:0000256" key="1">
    <source>
        <dbReference type="SAM" id="Phobius"/>
    </source>
</evidence>
<protein>
    <recommendedName>
        <fullName evidence="5">Lipoprotein</fullName>
    </recommendedName>
</protein>
<keyword evidence="1" id="KW-0472">Membrane</keyword>
<evidence type="ECO:0008006" key="5">
    <source>
        <dbReference type="Google" id="ProtNLM"/>
    </source>
</evidence>
<feature type="signal peptide" evidence="2">
    <location>
        <begin position="1"/>
        <end position="23"/>
    </location>
</feature>
<organism evidence="3 4">
    <name type="scientific">Dyadobacter soli</name>
    <dbReference type="NCBI Taxonomy" id="659014"/>
    <lineage>
        <taxon>Bacteria</taxon>
        <taxon>Pseudomonadati</taxon>
        <taxon>Bacteroidota</taxon>
        <taxon>Cytophagia</taxon>
        <taxon>Cytophagales</taxon>
        <taxon>Spirosomataceae</taxon>
        <taxon>Dyadobacter</taxon>
    </lineage>
</organism>
<accession>A0A1G7B044</accession>
<evidence type="ECO:0000313" key="4">
    <source>
        <dbReference type="Proteomes" id="UP000198748"/>
    </source>
</evidence>
<dbReference type="OrthoDB" id="9862098at2"/>
<dbReference type="EMBL" id="FNAN01000004">
    <property type="protein sequence ID" value="SDE20413.1"/>
    <property type="molecule type" value="Genomic_DNA"/>
</dbReference>
<sequence length="175" mass="19727">MKKCFVYLLLAALSFLSCYGLFACRSFKKGKLSADSTIVRNVEEQNAWRDETIQEIVIESDELPFIQSGAPLSSLLGLIQRAPGLSEKDLREHPTLVRSNLNSPIKKKVAAKVAFRQITRHSSQQFIRQNEEKHVKEDRLEKERKPNATGLLSIGLITVGMLIIIIILLKSNHSN</sequence>
<feature type="chain" id="PRO_5011649165" description="Lipoprotein" evidence="2">
    <location>
        <begin position="24"/>
        <end position="175"/>
    </location>
</feature>
<dbReference type="RefSeq" id="WP_090147829.1">
    <property type="nucleotide sequence ID" value="NZ_FNAN01000004.1"/>
</dbReference>
<dbReference type="PROSITE" id="PS51257">
    <property type="entry name" value="PROKAR_LIPOPROTEIN"/>
    <property type="match status" value="1"/>
</dbReference>
<dbReference type="STRING" id="659014.SAMN04487996_10431"/>
<dbReference type="Proteomes" id="UP000198748">
    <property type="component" value="Unassembled WGS sequence"/>
</dbReference>
<reference evidence="4" key="1">
    <citation type="submission" date="2016-10" db="EMBL/GenBank/DDBJ databases">
        <authorList>
            <person name="Varghese N."/>
            <person name="Submissions S."/>
        </authorList>
    </citation>
    <scope>NUCLEOTIDE SEQUENCE [LARGE SCALE GENOMIC DNA]</scope>
    <source>
        <strain evidence="4">DSM 25329</strain>
    </source>
</reference>
<keyword evidence="1" id="KW-0812">Transmembrane</keyword>
<evidence type="ECO:0000256" key="2">
    <source>
        <dbReference type="SAM" id="SignalP"/>
    </source>
</evidence>
<dbReference type="AlphaFoldDB" id="A0A1G7B044"/>
<name>A0A1G7B044_9BACT</name>
<feature type="transmembrane region" description="Helical" evidence="1">
    <location>
        <begin position="148"/>
        <end position="169"/>
    </location>
</feature>
<keyword evidence="4" id="KW-1185">Reference proteome</keyword>
<proteinExistence type="predicted"/>